<dbReference type="GO" id="GO:0051537">
    <property type="term" value="F:2 iron, 2 sulfur cluster binding"/>
    <property type="evidence" value="ECO:0007669"/>
    <property type="project" value="UniProtKB-KW"/>
</dbReference>
<dbReference type="AlphaFoldDB" id="A0A382EN40"/>
<dbReference type="PANTHER" id="PTHR46491">
    <property type="entry name" value="CDGSH IRON SULFUR DOMAIN PROTEIN HOMOLOG"/>
    <property type="match status" value="1"/>
</dbReference>
<dbReference type="InterPro" id="IPR052950">
    <property type="entry name" value="CISD"/>
</dbReference>
<dbReference type="Gene3D" id="3.40.5.90">
    <property type="entry name" value="CDGSH iron-sulfur domain, mitoNEET-type"/>
    <property type="match status" value="1"/>
</dbReference>
<evidence type="ECO:0000256" key="1">
    <source>
        <dbReference type="ARBA" id="ARBA00022714"/>
    </source>
</evidence>
<gene>
    <name evidence="6" type="ORF">METZ01_LOCUS204207</name>
</gene>
<dbReference type="GO" id="GO:0046872">
    <property type="term" value="F:metal ion binding"/>
    <property type="evidence" value="ECO:0007669"/>
    <property type="project" value="UniProtKB-KW"/>
</dbReference>
<keyword evidence="3" id="KW-0408">Iron</keyword>
<evidence type="ECO:0000313" key="6">
    <source>
        <dbReference type="EMBL" id="SVB51353.1"/>
    </source>
</evidence>
<feature type="domain" description="Iron-binding zinc finger CDGSH type" evidence="5">
    <location>
        <begin position="5"/>
        <end position="42"/>
    </location>
</feature>
<dbReference type="Pfam" id="PF09360">
    <property type="entry name" value="zf-CDGSH"/>
    <property type="match status" value="1"/>
</dbReference>
<dbReference type="InterPro" id="IPR018967">
    <property type="entry name" value="FeS-contain_CDGSH-typ"/>
</dbReference>
<proteinExistence type="predicted"/>
<dbReference type="PANTHER" id="PTHR46491:SF3">
    <property type="entry name" value="CDGSH IRON-SULFUR DOMAIN-CONTAINING PROTEIN 3, MITOCHONDRIAL"/>
    <property type="match status" value="1"/>
</dbReference>
<accession>A0A382EN40</accession>
<organism evidence="6">
    <name type="scientific">marine metagenome</name>
    <dbReference type="NCBI Taxonomy" id="408172"/>
    <lineage>
        <taxon>unclassified sequences</taxon>
        <taxon>metagenomes</taxon>
        <taxon>ecological metagenomes</taxon>
    </lineage>
</organism>
<dbReference type="GO" id="GO:0005737">
    <property type="term" value="C:cytoplasm"/>
    <property type="evidence" value="ECO:0007669"/>
    <property type="project" value="UniProtKB-ARBA"/>
</dbReference>
<reference evidence="6" key="1">
    <citation type="submission" date="2018-05" db="EMBL/GenBank/DDBJ databases">
        <authorList>
            <person name="Lanie J.A."/>
            <person name="Ng W.-L."/>
            <person name="Kazmierczak K.M."/>
            <person name="Andrzejewski T.M."/>
            <person name="Davidsen T.M."/>
            <person name="Wayne K.J."/>
            <person name="Tettelin H."/>
            <person name="Glass J.I."/>
            <person name="Rusch D."/>
            <person name="Podicherti R."/>
            <person name="Tsui H.-C.T."/>
            <person name="Winkler M.E."/>
        </authorList>
    </citation>
    <scope>NUCLEOTIDE SEQUENCE</scope>
</reference>
<sequence>MDKLKNSIKIKLKANKKYSFCTCGKSASLPYCDNKHRTFNEKRDTNYKSMKMFSEKDTTILISSSTWENIEK</sequence>
<dbReference type="EMBL" id="UINC01045061">
    <property type="protein sequence ID" value="SVB51353.1"/>
    <property type="molecule type" value="Genomic_DNA"/>
</dbReference>
<keyword evidence="1" id="KW-0001">2Fe-2S</keyword>
<evidence type="ECO:0000259" key="5">
    <source>
        <dbReference type="SMART" id="SM00704"/>
    </source>
</evidence>
<evidence type="ECO:0000256" key="3">
    <source>
        <dbReference type="ARBA" id="ARBA00023004"/>
    </source>
</evidence>
<evidence type="ECO:0000256" key="4">
    <source>
        <dbReference type="ARBA" id="ARBA00023014"/>
    </source>
</evidence>
<keyword evidence="2" id="KW-0479">Metal-binding</keyword>
<protein>
    <recommendedName>
        <fullName evidence="5">Iron-binding zinc finger CDGSH type domain-containing protein</fullName>
    </recommendedName>
</protein>
<dbReference type="SMART" id="SM00704">
    <property type="entry name" value="ZnF_CDGSH"/>
    <property type="match status" value="1"/>
</dbReference>
<name>A0A382EN40_9ZZZZ</name>
<dbReference type="InterPro" id="IPR042216">
    <property type="entry name" value="MitoNEET_CISD"/>
</dbReference>
<keyword evidence="4" id="KW-0411">Iron-sulfur</keyword>
<evidence type="ECO:0000256" key="2">
    <source>
        <dbReference type="ARBA" id="ARBA00022723"/>
    </source>
</evidence>